<dbReference type="PANTHER" id="PTHR43030">
    <property type="entry name" value="PHOSPHOENOLPYRUVATE SYNTHASE"/>
    <property type="match status" value="1"/>
</dbReference>
<comment type="function">
    <text evidence="2 15">Catalyzes the phosphorylation of pyruvate to phosphoenolpyruvate.</text>
</comment>
<dbReference type="InterPro" id="IPR002192">
    <property type="entry name" value="PPDK_AMP/ATP-bd"/>
</dbReference>
<dbReference type="SUPFAM" id="SSF51621">
    <property type="entry name" value="Phosphoenolpyruvate/pyruvate domain"/>
    <property type="match status" value="1"/>
</dbReference>
<reference evidence="19 20" key="1">
    <citation type="submission" date="2016-07" db="EMBL/GenBank/DDBJ databases">
        <title>Developing Vibrio natriegens as a novel, fast-growing host for biotechnology.</title>
        <authorList>
            <person name="Weinstock M.T."/>
            <person name="Hesek E.D."/>
            <person name="Wilson C.M."/>
            <person name="Gibson D.G."/>
        </authorList>
    </citation>
    <scope>NUCLEOTIDE SEQUENCE [LARGE SCALE GENOMIC DNA]</scope>
    <source>
        <strain evidence="19 20">ATCC 14048</strain>
    </source>
</reference>
<evidence type="ECO:0000259" key="17">
    <source>
        <dbReference type="Pfam" id="PF01326"/>
    </source>
</evidence>
<evidence type="ECO:0000256" key="6">
    <source>
        <dbReference type="ARBA" id="ARBA00021623"/>
    </source>
</evidence>
<comment type="similarity">
    <text evidence="4 15">Belongs to the PEP-utilizing enzyme family.</text>
</comment>
<organism evidence="19 20">
    <name type="scientific">Vibrio natriegens NBRC 15636 = ATCC 14048 = DSM 759</name>
    <dbReference type="NCBI Taxonomy" id="1219067"/>
    <lineage>
        <taxon>Bacteria</taxon>
        <taxon>Pseudomonadati</taxon>
        <taxon>Pseudomonadota</taxon>
        <taxon>Gammaproteobacteria</taxon>
        <taxon>Vibrionales</taxon>
        <taxon>Vibrionaceae</taxon>
        <taxon>Vibrio</taxon>
    </lineage>
</organism>
<gene>
    <name evidence="19" type="ORF">BA890_16635</name>
</gene>
<dbReference type="InterPro" id="IPR036637">
    <property type="entry name" value="Phosphohistidine_dom_sf"/>
</dbReference>
<dbReference type="InterPro" id="IPR013815">
    <property type="entry name" value="ATP_grasp_subdomain_1"/>
</dbReference>
<protein>
    <recommendedName>
        <fullName evidence="6 15">Phosphoenolpyruvate synthase</fullName>
        <shortName evidence="15">PEP synthase</shortName>
        <ecNumber evidence="5 15">2.7.9.2</ecNumber>
    </recommendedName>
    <alternativeName>
        <fullName evidence="13 15">Pyruvate, water dikinase</fullName>
    </alternativeName>
</protein>
<evidence type="ECO:0000313" key="20">
    <source>
        <dbReference type="Proteomes" id="UP000092741"/>
    </source>
</evidence>
<evidence type="ECO:0000256" key="8">
    <source>
        <dbReference type="ARBA" id="ARBA00022723"/>
    </source>
</evidence>
<keyword evidence="11 15" id="KW-0067">ATP-binding</keyword>
<feature type="domain" description="PEP-utilising enzyme mobile" evidence="16">
    <location>
        <begin position="389"/>
        <end position="460"/>
    </location>
</feature>
<proteinExistence type="inferred from homology"/>
<keyword evidence="8 15" id="KW-0479">Metal-binding</keyword>
<evidence type="ECO:0000256" key="14">
    <source>
        <dbReference type="ARBA" id="ARBA00047700"/>
    </source>
</evidence>
<dbReference type="PANTHER" id="PTHR43030:SF1">
    <property type="entry name" value="PHOSPHOENOLPYRUVATE SYNTHASE"/>
    <property type="match status" value="1"/>
</dbReference>
<evidence type="ECO:0000256" key="2">
    <source>
        <dbReference type="ARBA" id="ARBA00002988"/>
    </source>
</evidence>
<sequence>MSTQNAQPLIYRYQQLHKTDVSLVGGKNASLGEMLSQLSESGIRVPDGFATSAQFFRDFLAQNELNDPIGEFLDRMNREEISLAEAGRNIRTLISQASFTPEQENSILDAYHALCEQIGVPSASVAVRSSATAEDLPEASFAGQQESYLNIRGDQQVLEACKQCFASLYTDRAIVYRQEQGFEHQQVALSVGVQQMIESQCAGVMFSLDTENGFPDVVMINGSWGLGETIVKGSVTPDRFMVYKPLLEQPDKRPIIEKQLGNKLEKMQFNESGNVTQPTITLSTSSEERSQLVLSDDEILQLSKWAVIIERHYGCPMDMEWAKDTLTQQLYMVQARPETVESHRDAALLVNYKLEKTSAPVLLEGASVGGAIAIGQTYTVLSPDDIDSFPEGAILVTERTDPDWVPLMRKAAGIITDSGGPTSHAAIVSRELKVPAIVGTEHATQKLQSGQLVTLSCAQGAVGQVYEGEVSYTTQEIDLKALPSTKTKIMINAAMPDGIFHWWQLPTAGIGLTRIEFIISSHIGLHPMALLHPEQITDPEVENQIRTRCEGFDTLADYFVDNLALGVSKIAASQYPRPVIVRMSDFKSNEYRGLLGGDFFELHEENPMLGLRGASRYYHPRYKEAFQLECKAILKAREEIGFDNIIVMIPFCRTVSEADKVLEVMAEAGLKRGENGLQVYVMCEIPSNVILADRFAERFDGFSIGSNDLTQLVLGIDRDSAELKPMFDARDDAVKSLIEQVIHVAHSKGCKVGICGQAPSDHPEFAEFLVSCGIDSISLNPDSFAKGCTVVAKAEQEISQANKP</sequence>
<comment type="cofactor">
    <cofactor evidence="1 15">
        <name>Mg(2+)</name>
        <dbReference type="ChEBI" id="CHEBI:18420"/>
    </cofactor>
</comment>
<dbReference type="InterPro" id="IPR015813">
    <property type="entry name" value="Pyrv/PenolPyrv_kinase-like_dom"/>
</dbReference>
<dbReference type="InterPro" id="IPR006319">
    <property type="entry name" value="PEP_synth"/>
</dbReference>
<dbReference type="GeneID" id="70915350"/>
<evidence type="ECO:0000256" key="13">
    <source>
        <dbReference type="ARBA" id="ARBA00033470"/>
    </source>
</evidence>
<keyword evidence="7 15" id="KW-0808">Transferase</keyword>
<dbReference type="Proteomes" id="UP000092741">
    <property type="component" value="Chromosome 2"/>
</dbReference>
<dbReference type="Pfam" id="PF00391">
    <property type="entry name" value="PEP-utilizers"/>
    <property type="match status" value="1"/>
</dbReference>
<keyword evidence="9 15" id="KW-0547">Nucleotide-binding</keyword>
<keyword evidence="20" id="KW-1185">Reference proteome</keyword>
<dbReference type="NCBIfam" id="TIGR01418">
    <property type="entry name" value="PEP_synth"/>
    <property type="match status" value="1"/>
</dbReference>
<dbReference type="EC" id="2.7.9.2" evidence="5 15"/>
<evidence type="ECO:0000256" key="7">
    <source>
        <dbReference type="ARBA" id="ARBA00022679"/>
    </source>
</evidence>
<dbReference type="Gene3D" id="3.50.30.10">
    <property type="entry name" value="Phosphohistidine domain"/>
    <property type="match status" value="1"/>
</dbReference>
<dbReference type="GO" id="GO:0005524">
    <property type="term" value="F:ATP binding"/>
    <property type="evidence" value="ECO:0007669"/>
    <property type="project" value="UniProtKB-KW"/>
</dbReference>
<dbReference type="Gene3D" id="3.20.20.60">
    <property type="entry name" value="Phosphoenolpyruvate-binding domains"/>
    <property type="match status" value="1"/>
</dbReference>
<dbReference type="Pfam" id="PF01326">
    <property type="entry name" value="PPDK_N"/>
    <property type="match status" value="1"/>
</dbReference>
<dbReference type="InterPro" id="IPR018274">
    <property type="entry name" value="PEP_util_AS"/>
</dbReference>
<evidence type="ECO:0000256" key="15">
    <source>
        <dbReference type="PIRNR" id="PIRNR000854"/>
    </source>
</evidence>
<evidence type="ECO:0000256" key="11">
    <source>
        <dbReference type="ARBA" id="ARBA00022840"/>
    </source>
</evidence>
<dbReference type="FunFam" id="3.30.1490.20:FF:000010">
    <property type="entry name" value="Phosphoenolpyruvate synthase"/>
    <property type="match status" value="1"/>
</dbReference>
<dbReference type="Pfam" id="PF02896">
    <property type="entry name" value="PEP-utilizers_C"/>
    <property type="match status" value="1"/>
</dbReference>
<dbReference type="GO" id="GO:0008986">
    <property type="term" value="F:pyruvate, water dikinase activity"/>
    <property type="evidence" value="ECO:0007669"/>
    <property type="project" value="UniProtKB-EC"/>
</dbReference>
<dbReference type="AlphaFoldDB" id="A0AAN0Y559"/>
<dbReference type="Gene3D" id="3.30.1490.20">
    <property type="entry name" value="ATP-grasp fold, A domain"/>
    <property type="match status" value="1"/>
</dbReference>
<keyword evidence="10 15" id="KW-0418">Kinase</keyword>
<dbReference type="FunFam" id="3.30.470.20:FF:000017">
    <property type="entry name" value="Phosphoenolpyruvate synthase"/>
    <property type="match status" value="1"/>
</dbReference>
<dbReference type="NCBIfam" id="NF005057">
    <property type="entry name" value="PRK06464.1"/>
    <property type="match status" value="1"/>
</dbReference>
<dbReference type="PIRSF" id="PIRSF000854">
    <property type="entry name" value="PEP_synthase"/>
    <property type="match status" value="1"/>
</dbReference>
<dbReference type="SUPFAM" id="SSF52009">
    <property type="entry name" value="Phosphohistidine domain"/>
    <property type="match status" value="1"/>
</dbReference>
<evidence type="ECO:0000259" key="18">
    <source>
        <dbReference type="Pfam" id="PF02896"/>
    </source>
</evidence>
<evidence type="ECO:0000256" key="3">
    <source>
        <dbReference type="ARBA" id="ARBA00004742"/>
    </source>
</evidence>
<feature type="domain" description="Pyruvate phosphate dikinase AMP/ATP-binding" evidence="17">
    <location>
        <begin position="22"/>
        <end position="346"/>
    </location>
</feature>
<evidence type="ECO:0000256" key="4">
    <source>
        <dbReference type="ARBA" id="ARBA00007837"/>
    </source>
</evidence>
<dbReference type="InterPro" id="IPR000121">
    <property type="entry name" value="PEP_util_C"/>
</dbReference>
<dbReference type="InterPro" id="IPR008279">
    <property type="entry name" value="PEP-util_enz_mobile_dom"/>
</dbReference>
<evidence type="ECO:0000256" key="9">
    <source>
        <dbReference type="ARBA" id="ARBA00022741"/>
    </source>
</evidence>
<dbReference type="PROSITE" id="PS00370">
    <property type="entry name" value="PEP_ENZYMES_PHOS_SITE"/>
    <property type="match status" value="1"/>
</dbReference>
<comment type="catalytic activity">
    <reaction evidence="14 15">
        <text>pyruvate + ATP + H2O = phosphoenolpyruvate + AMP + phosphate + 2 H(+)</text>
        <dbReference type="Rhea" id="RHEA:11364"/>
        <dbReference type="ChEBI" id="CHEBI:15361"/>
        <dbReference type="ChEBI" id="CHEBI:15377"/>
        <dbReference type="ChEBI" id="CHEBI:15378"/>
        <dbReference type="ChEBI" id="CHEBI:30616"/>
        <dbReference type="ChEBI" id="CHEBI:43474"/>
        <dbReference type="ChEBI" id="CHEBI:58702"/>
        <dbReference type="ChEBI" id="CHEBI:456215"/>
        <dbReference type="EC" id="2.7.9.2"/>
    </reaction>
</comment>
<dbReference type="PROSITE" id="PS00742">
    <property type="entry name" value="PEP_ENZYMES_2"/>
    <property type="match status" value="1"/>
</dbReference>
<dbReference type="Gene3D" id="3.30.470.20">
    <property type="entry name" value="ATP-grasp fold, B domain"/>
    <property type="match status" value="1"/>
</dbReference>
<feature type="domain" description="PEP-utilising enzyme C-terminal" evidence="18">
    <location>
        <begin position="478"/>
        <end position="792"/>
    </location>
</feature>
<evidence type="ECO:0000256" key="12">
    <source>
        <dbReference type="ARBA" id="ARBA00022842"/>
    </source>
</evidence>
<accession>A0AAN0Y559</accession>
<comment type="pathway">
    <text evidence="3 15">Carbohydrate biosynthesis; gluconeogenesis.</text>
</comment>
<dbReference type="EMBL" id="CP016346">
    <property type="protein sequence ID" value="ANQ14383.1"/>
    <property type="molecule type" value="Genomic_DNA"/>
</dbReference>
<evidence type="ECO:0000313" key="19">
    <source>
        <dbReference type="EMBL" id="ANQ14383.1"/>
    </source>
</evidence>
<evidence type="ECO:0000256" key="1">
    <source>
        <dbReference type="ARBA" id="ARBA00001946"/>
    </source>
</evidence>
<evidence type="ECO:0000259" key="16">
    <source>
        <dbReference type="Pfam" id="PF00391"/>
    </source>
</evidence>
<dbReference type="SUPFAM" id="SSF56059">
    <property type="entry name" value="Glutathione synthetase ATP-binding domain-like"/>
    <property type="match status" value="1"/>
</dbReference>
<evidence type="ECO:0000256" key="5">
    <source>
        <dbReference type="ARBA" id="ARBA00011996"/>
    </source>
</evidence>
<dbReference type="RefSeq" id="WP_020334978.1">
    <property type="nucleotide sequence ID" value="NZ_ATFJ01000032.1"/>
</dbReference>
<dbReference type="GO" id="GO:0046872">
    <property type="term" value="F:metal ion binding"/>
    <property type="evidence" value="ECO:0007669"/>
    <property type="project" value="UniProtKB-KW"/>
</dbReference>
<keyword evidence="12 15" id="KW-0460">Magnesium</keyword>
<dbReference type="InterPro" id="IPR023151">
    <property type="entry name" value="PEP_util_CS"/>
</dbReference>
<evidence type="ECO:0000256" key="10">
    <source>
        <dbReference type="ARBA" id="ARBA00022777"/>
    </source>
</evidence>
<dbReference type="InterPro" id="IPR040442">
    <property type="entry name" value="Pyrv_kinase-like_dom_sf"/>
</dbReference>
<name>A0AAN0Y559_VIBNA</name>